<dbReference type="CDD" id="cd00564">
    <property type="entry name" value="TMP_TenI"/>
    <property type="match status" value="1"/>
</dbReference>
<keyword evidence="3" id="KW-1185">Reference proteome</keyword>
<evidence type="ECO:0000313" key="2">
    <source>
        <dbReference type="EMBL" id="MBR0553001.1"/>
    </source>
</evidence>
<sequence>MPCRHPTPPRTWLMTDERLGDRLWSALERLPRGSGIVFRHYSLTPDERRALFARVAQIAARRRLVLLRAGRTRLARTEQGVHNGPKPVVGLWTRAVHTRRDLIAAHRDGVDLVFASPVFATESHPGARSLGRARFMAMVQDASMPVIALGGMTPQRARILCDHRIHGWAAIDWWADQKRKAVPI</sequence>
<proteinExistence type="predicted"/>
<dbReference type="InterPro" id="IPR036206">
    <property type="entry name" value="ThiamineP_synth_sf"/>
</dbReference>
<gene>
    <name evidence="2" type="ORF">J7S20_10825</name>
</gene>
<accession>A0A8T4IEW4</accession>
<feature type="domain" description="Thiamine phosphate synthase/TenI" evidence="1">
    <location>
        <begin position="94"/>
        <end position="171"/>
    </location>
</feature>
<reference evidence="2" key="1">
    <citation type="submission" date="2021-04" db="EMBL/GenBank/DDBJ databases">
        <title>Ouciella asimina sp. nov., isolated from the surface seawater in the hydrothermal field of Okinawa Trough.</title>
        <authorList>
            <person name="Shuang W."/>
        </authorList>
    </citation>
    <scope>NUCLEOTIDE SEQUENCE</scope>
    <source>
        <strain evidence="2">LXI357</strain>
    </source>
</reference>
<evidence type="ECO:0000313" key="3">
    <source>
        <dbReference type="Proteomes" id="UP000676996"/>
    </source>
</evidence>
<dbReference type="Proteomes" id="UP000676996">
    <property type="component" value="Unassembled WGS sequence"/>
</dbReference>
<dbReference type="AlphaFoldDB" id="A0A8T4IEW4"/>
<dbReference type="Pfam" id="PF02581">
    <property type="entry name" value="TMP-TENI"/>
    <property type="match status" value="1"/>
</dbReference>
<dbReference type="SUPFAM" id="SSF51391">
    <property type="entry name" value="Thiamin phosphate synthase"/>
    <property type="match status" value="1"/>
</dbReference>
<dbReference type="InterPro" id="IPR013785">
    <property type="entry name" value="Aldolase_TIM"/>
</dbReference>
<dbReference type="Gene3D" id="3.20.20.70">
    <property type="entry name" value="Aldolase class I"/>
    <property type="match status" value="1"/>
</dbReference>
<dbReference type="InterPro" id="IPR022998">
    <property type="entry name" value="ThiamineP_synth_TenI"/>
</dbReference>
<dbReference type="GO" id="GO:0009228">
    <property type="term" value="P:thiamine biosynthetic process"/>
    <property type="evidence" value="ECO:0007669"/>
    <property type="project" value="UniProtKB-KW"/>
</dbReference>
<dbReference type="EMBL" id="JAGRQC010000003">
    <property type="protein sequence ID" value="MBR0553001.1"/>
    <property type="molecule type" value="Genomic_DNA"/>
</dbReference>
<name>A0A8T4IEW4_9SPHN</name>
<organism evidence="2 3">
    <name type="scientific">Stakelama marina</name>
    <dbReference type="NCBI Taxonomy" id="2826939"/>
    <lineage>
        <taxon>Bacteria</taxon>
        <taxon>Pseudomonadati</taxon>
        <taxon>Pseudomonadota</taxon>
        <taxon>Alphaproteobacteria</taxon>
        <taxon>Sphingomonadales</taxon>
        <taxon>Sphingomonadaceae</taxon>
        <taxon>Stakelama</taxon>
    </lineage>
</organism>
<evidence type="ECO:0000259" key="1">
    <source>
        <dbReference type="Pfam" id="PF02581"/>
    </source>
</evidence>
<comment type="caution">
    <text evidence="2">The sequence shown here is derived from an EMBL/GenBank/DDBJ whole genome shotgun (WGS) entry which is preliminary data.</text>
</comment>
<protein>
    <submittedName>
        <fullName evidence="2">Thiamine phosphate synthase</fullName>
    </submittedName>
</protein>